<keyword evidence="4" id="KW-1185">Reference proteome</keyword>
<name>A0A444B129_9MICO</name>
<dbReference type="RefSeq" id="WP_128277384.1">
    <property type="nucleotide sequence ID" value="NZ_PIPF01000012.1"/>
</dbReference>
<evidence type="ECO:0000259" key="2">
    <source>
        <dbReference type="SMART" id="SM00481"/>
    </source>
</evidence>
<dbReference type="GO" id="GO:0004534">
    <property type="term" value="F:5'-3' RNA exonuclease activity"/>
    <property type="evidence" value="ECO:0007669"/>
    <property type="project" value="TreeGrafter"/>
</dbReference>
<comment type="caution">
    <text evidence="3">The sequence shown here is derived from an EMBL/GenBank/DDBJ whole genome shotgun (WGS) entry which is preliminary data.</text>
</comment>
<protein>
    <submittedName>
        <fullName evidence="3">Phosphatase</fullName>
    </submittedName>
</protein>
<dbReference type="Proteomes" id="UP000288711">
    <property type="component" value="Unassembled WGS sequence"/>
</dbReference>
<dbReference type="SUPFAM" id="SSF89550">
    <property type="entry name" value="PHP domain-like"/>
    <property type="match status" value="1"/>
</dbReference>
<dbReference type="EMBL" id="PIPF01000012">
    <property type="protein sequence ID" value="RWU82063.1"/>
    <property type="molecule type" value="Genomic_DNA"/>
</dbReference>
<evidence type="ECO:0000256" key="1">
    <source>
        <dbReference type="SAM" id="MobiDB-lite"/>
    </source>
</evidence>
<evidence type="ECO:0000313" key="3">
    <source>
        <dbReference type="EMBL" id="RWU82063.1"/>
    </source>
</evidence>
<feature type="domain" description="Polymerase/histidinol phosphatase N-terminal" evidence="2">
    <location>
        <begin position="2"/>
        <end position="67"/>
    </location>
</feature>
<accession>A0A444B129</accession>
<organism evidence="3 4">
    <name type="scientific">Janibacter hoylei PVAS-1</name>
    <dbReference type="NCBI Taxonomy" id="1210046"/>
    <lineage>
        <taxon>Bacteria</taxon>
        <taxon>Bacillati</taxon>
        <taxon>Actinomycetota</taxon>
        <taxon>Actinomycetes</taxon>
        <taxon>Micrococcales</taxon>
        <taxon>Intrasporangiaceae</taxon>
        <taxon>Janibacter</taxon>
    </lineage>
</organism>
<dbReference type="PANTHER" id="PTHR42924">
    <property type="entry name" value="EXONUCLEASE"/>
    <property type="match status" value="1"/>
</dbReference>
<dbReference type="SMART" id="SM00481">
    <property type="entry name" value="POLIIIAc"/>
    <property type="match status" value="1"/>
</dbReference>
<evidence type="ECO:0000313" key="4">
    <source>
        <dbReference type="Proteomes" id="UP000288711"/>
    </source>
</evidence>
<proteinExistence type="predicted"/>
<sequence>MIDLHTHSSRSDGTDAPAELLRQAVEGGLTTLAITDHDTTAGWEEAAEAAAHYGVALVRGAELSTRHRGRSVHLLAYLFDPADQTLAEEMRRMREDRVPRLRRIVEHMAEDGFAVTWEDVLAQVEEGAALGRPHLADALVANGLAVDRNEVFSRWLHNGSAYYEPHYAVDTTEAVRLVRAAGGVPVVAHPFATQRQRALDADDVAQLVDAGLVGIEVDHRDHDDDGRAFARKLAARHDLVPTGSSDFHGDGKTNRLGENTTSPESLERIEAVAAGITPVLR</sequence>
<dbReference type="InterPro" id="IPR016195">
    <property type="entry name" value="Pol/histidinol_Pase-like"/>
</dbReference>
<dbReference type="Gene3D" id="3.20.20.140">
    <property type="entry name" value="Metal-dependent hydrolases"/>
    <property type="match status" value="1"/>
</dbReference>
<dbReference type="GO" id="GO:0035312">
    <property type="term" value="F:5'-3' DNA exonuclease activity"/>
    <property type="evidence" value="ECO:0007669"/>
    <property type="project" value="TreeGrafter"/>
</dbReference>
<dbReference type="PANTHER" id="PTHR42924:SF3">
    <property type="entry name" value="POLYMERASE_HISTIDINOL PHOSPHATASE N-TERMINAL DOMAIN-CONTAINING PROTEIN"/>
    <property type="match status" value="1"/>
</dbReference>
<dbReference type="Pfam" id="PF02811">
    <property type="entry name" value="PHP"/>
    <property type="match status" value="1"/>
</dbReference>
<dbReference type="InterPro" id="IPR052018">
    <property type="entry name" value="PHP_domain"/>
</dbReference>
<gene>
    <name evidence="3" type="ORF">CWN80_12500</name>
</gene>
<feature type="region of interest" description="Disordered" evidence="1">
    <location>
        <begin position="240"/>
        <end position="266"/>
    </location>
</feature>
<dbReference type="InterPro" id="IPR003141">
    <property type="entry name" value="Pol/His_phosphatase_N"/>
</dbReference>
<dbReference type="InterPro" id="IPR004013">
    <property type="entry name" value="PHP_dom"/>
</dbReference>
<dbReference type="CDD" id="cd07438">
    <property type="entry name" value="PHP_HisPPase_AMP"/>
    <property type="match status" value="1"/>
</dbReference>
<dbReference type="Gene3D" id="1.10.150.650">
    <property type="match status" value="1"/>
</dbReference>
<dbReference type="AlphaFoldDB" id="A0A444B129"/>
<reference evidence="3 4" key="1">
    <citation type="journal article" date="2009" name="Int. J. Syst. Evol. Microbiol.">
        <title>Janibacter hoylei sp. nov., Bacillus isronensis sp. nov. and Bacillus aryabhattai sp. nov., isolated from cryotubes used for collecting air from the upper atmosphere.</title>
        <authorList>
            <person name="Shivaji S."/>
            <person name="Chaturvedi P."/>
            <person name="Begum Z."/>
            <person name="Pindi P.K."/>
            <person name="Manorama R."/>
            <person name="Padmanaban D.A."/>
            <person name="Shouche Y.S."/>
            <person name="Pawar S."/>
            <person name="Vaishampayan P."/>
            <person name="Dutt C.B."/>
            <person name="Datta G.N."/>
            <person name="Manchanda R.K."/>
            <person name="Rao U.R."/>
            <person name="Bhargava P.M."/>
            <person name="Narlikar J.V."/>
        </authorList>
    </citation>
    <scope>NUCLEOTIDE SEQUENCE [LARGE SCALE GENOMIC DNA]</scope>
    <source>
        <strain evidence="3 4">PVAS-1</strain>
    </source>
</reference>